<name>A0A7J6G9E5_CANSA</name>
<protein>
    <submittedName>
        <fullName evidence="1">Uncharacterized protein</fullName>
    </submittedName>
</protein>
<dbReference type="EMBL" id="JAATIQ010000129">
    <property type="protein sequence ID" value="KAF4379497.1"/>
    <property type="molecule type" value="Genomic_DNA"/>
</dbReference>
<evidence type="ECO:0000313" key="1">
    <source>
        <dbReference type="EMBL" id="KAF4379497.1"/>
    </source>
</evidence>
<accession>A0A7J6G9E5</accession>
<dbReference type="Proteomes" id="UP000583929">
    <property type="component" value="Unassembled WGS sequence"/>
</dbReference>
<sequence>MRSVDNNGLNKCSGVLVVSSLWIEYMVAREIATASDIPLWCHLLPPSTPHLHQISQGETRQSAVPFELAPEFYMSRRVKADFGTSDACQNHPGLIETSHSAGTQSCPSGSPLLEYLLKK</sequence>
<evidence type="ECO:0000313" key="2">
    <source>
        <dbReference type="Proteomes" id="UP000583929"/>
    </source>
</evidence>
<gene>
    <name evidence="1" type="ORF">G4B88_024945</name>
</gene>
<keyword evidence="2" id="KW-1185">Reference proteome</keyword>
<comment type="caution">
    <text evidence="1">The sequence shown here is derived from an EMBL/GenBank/DDBJ whole genome shotgun (WGS) entry which is preliminary data.</text>
</comment>
<dbReference type="AlphaFoldDB" id="A0A7J6G9E5"/>
<organism evidence="1 2">
    <name type="scientific">Cannabis sativa</name>
    <name type="common">Hemp</name>
    <name type="synonym">Marijuana</name>
    <dbReference type="NCBI Taxonomy" id="3483"/>
    <lineage>
        <taxon>Eukaryota</taxon>
        <taxon>Viridiplantae</taxon>
        <taxon>Streptophyta</taxon>
        <taxon>Embryophyta</taxon>
        <taxon>Tracheophyta</taxon>
        <taxon>Spermatophyta</taxon>
        <taxon>Magnoliopsida</taxon>
        <taxon>eudicotyledons</taxon>
        <taxon>Gunneridae</taxon>
        <taxon>Pentapetalae</taxon>
        <taxon>rosids</taxon>
        <taxon>fabids</taxon>
        <taxon>Rosales</taxon>
        <taxon>Cannabaceae</taxon>
        <taxon>Cannabis</taxon>
    </lineage>
</organism>
<proteinExistence type="predicted"/>
<reference evidence="1 2" key="1">
    <citation type="journal article" date="2020" name="bioRxiv">
        <title>Sequence and annotation of 42 cannabis genomes reveals extensive copy number variation in cannabinoid synthesis and pathogen resistance genes.</title>
        <authorList>
            <person name="Mckernan K.J."/>
            <person name="Helbert Y."/>
            <person name="Kane L.T."/>
            <person name="Ebling H."/>
            <person name="Zhang L."/>
            <person name="Liu B."/>
            <person name="Eaton Z."/>
            <person name="Mclaughlin S."/>
            <person name="Kingan S."/>
            <person name="Baybayan P."/>
            <person name="Concepcion G."/>
            <person name="Jordan M."/>
            <person name="Riva A."/>
            <person name="Barbazuk W."/>
            <person name="Harkins T."/>
        </authorList>
    </citation>
    <scope>NUCLEOTIDE SEQUENCE [LARGE SCALE GENOMIC DNA]</scope>
    <source>
        <strain evidence="2">cv. Jamaican Lion 4</strain>
        <tissue evidence="1">Leaf</tissue>
    </source>
</reference>